<proteinExistence type="predicted"/>
<dbReference type="EMBL" id="JMPI01000057">
    <property type="protein sequence ID" value="KFC78564.1"/>
    <property type="molecule type" value="Genomic_DNA"/>
</dbReference>
<dbReference type="SUPFAM" id="SSF48452">
    <property type="entry name" value="TPR-like"/>
    <property type="match status" value="1"/>
</dbReference>
<dbReference type="InterPro" id="IPR022642">
    <property type="entry name" value="CheR_C"/>
</dbReference>
<dbReference type="SUPFAM" id="SSF47757">
    <property type="entry name" value="Chemotaxis receptor methyltransferase CheR, N-terminal domain"/>
    <property type="match status" value="1"/>
</dbReference>
<evidence type="ECO:0000256" key="3">
    <source>
        <dbReference type="ARBA" id="ARBA00022603"/>
    </source>
</evidence>
<dbReference type="Gene3D" id="1.10.155.10">
    <property type="entry name" value="Chemotaxis receptor methyltransferase CheR, N-terminal domain"/>
    <property type="match status" value="1"/>
</dbReference>
<dbReference type="SMART" id="SM00138">
    <property type="entry name" value="MeTrc"/>
    <property type="match status" value="1"/>
</dbReference>
<sequence>MIPNIAAFKDLIKDRVGLHFYNGMEGLLNAALHQRISERGKESSAEYYEKLCVSSVEFDKLLSLLTINETYFFREPEVLDIVCEKLVPRMLEQKGGPVRILSAGCSSGEEAYSLAIKLHQKYHDKFARSVEIHGCDIDVKILEKARAASYSSYSFRGVDPLLQQTYFTRHGNQFQLHDVIREKVTFHRSNIVKEQLQPQFDIILLRNVSIYFDVETRRLLHFNLLNILQPDGALFFGNAETLANNFGILKLKQESGHFYFCQPKTSRLQPPAASVAPRIITPVIPAQAPFVAASVPSVQQCDSWIKKALACVADKRFVEAEEWISQVLDSDIDNQEALVIKGAIALEKCEFEQTALSAQHVLELDEWSAEAKMLLGLAMMWQHHTQQAIAWFKQVVYQQPGYWPAHYYLAEMYRQSELHRPAQRTYRITLQLLNAEMNNTTANASSLRLPLSFPSNSFRFLCEHQLAQFTSQDGI</sequence>
<dbReference type="InterPro" id="IPR050903">
    <property type="entry name" value="Bact_Chemotaxis_MeTrfase"/>
</dbReference>
<keyword evidence="5" id="KW-0949">S-adenosyl-L-methionine</keyword>
<dbReference type="InterPro" id="IPR036804">
    <property type="entry name" value="CheR_N_sf"/>
</dbReference>
<dbReference type="AlphaFoldDB" id="A0A085G4B9"/>
<dbReference type="PROSITE" id="PS50123">
    <property type="entry name" value="CHER"/>
    <property type="match status" value="1"/>
</dbReference>
<dbReference type="InterPro" id="IPR029063">
    <property type="entry name" value="SAM-dependent_MTases_sf"/>
</dbReference>
<dbReference type="GO" id="GO:0008983">
    <property type="term" value="F:protein-glutamate O-methyltransferase activity"/>
    <property type="evidence" value="ECO:0007669"/>
    <property type="project" value="UniProtKB-EC"/>
</dbReference>
<dbReference type="Gene3D" id="3.40.50.150">
    <property type="entry name" value="Vaccinia Virus protein VP39"/>
    <property type="match status" value="1"/>
</dbReference>
<dbReference type="RefSeq" id="WP_034498135.1">
    <property type="nucleotide sequence ID" value="NZ_JMPI01000057.1"/>
</dbReference>
<accession>A0A085G4B9</accession>
<dbReference type="InterPro" id="IPR000780">
    <property type="entry name" value="CheR_MeTrfase"/>
</dbReference>
<dbReference type="Gene3D" id="1.25.40.10">
    <property type="entry name" value="Tetratricopeptide repeat domain"/>
    <property type="match status" value="1"/>
</dbReference>
<dbReference type="eggNOG" id="COG0457">
    <property type="taxonomic scope" value="Bacteria"/>
</dbReference>
<dbReference type="PRINTS" id="PR00996">
    <property type="entry name" value="CHERMTFRASE"/>
</dbReference>
<dbReference type="PANTHER" id="PTHR24422">
    <property type="entry name" value="CHEMOTAXIS PROTEIN METHYLTRANSFERASE"/>
    <property type="match status" value="1"/>
</dbReference>
<protein>
    <recommendedName>
        <fullName evidence="2">protein-glutamate O-methyltransferase</fullName>
        <ecNumber evidence="2">2.1.1.80</ecNumber>
    </recommendedName>
</protein>
<gene>
    <name evidence="7" type="ORF">GBAG_3340</name>
</gene>
<dbReference type="PANTHER" id="PTHR24422:SF19">
    <property type="entry name" value="CHEMOTAXIS PROTEIN METHYLTRANSFERASE"/>
    <property type="match status" value="1"/>
</dbReference>
<dbReference type="STRING" id="1006004.GBAG_3340"/>
<comment type="catalytic activity">
    <reaction evidence="1">
        <text>L-glutamyl-[protein] + S-adenosyl-L-methionine = [protein]-L-glutamate 5-O-methyl ester + S-adenosyl-L-homocysteine</text>
        <dbReference type="Rhea" id="RHEA:24452"/>
        <dbReference type="Rhea" id="RHEA-COMP:10208"/>
        <dbReference type="Rhea" id="RHEA-COMP:10311"/>
        <dbReference type="ChEBI" id="CHEBI:29973"/>
        <dbReference type="ChEBI" id="CHEBI:57856"/>
        <dbReference type="ChEBI" id="CHEBI:59789"/>
        <dbReference type="ChEBI" id="CHEBI:82795"/>
        <dbReference type="EC" id="2.1.1.80"/>
    </reaction>
</comment>
<evidence type="ECO:0000313" key="8">
    <source>
        <dbReference type="Proteomes" id="UP000028653"/>
    </source>
</evidence>
<evidence type="ECO:0000313" key="7">
    <source>
        <dbReference type="EMBL" id="KFC78564.1"/>
    </source>
</evidence>
<keyword evidence="3 7" id="KW-0489">Methyltransferase</keyword>
<dbReference type="Proteomes" id="UP000028653">
    <property type="component" value="Unassembled WGS sequence"/>
</dbReference>
<name>A0A085G4B9_9ENTR</name>
<comment type="caution">
    <text evidence="7">The sequence shown here is derived from an EMBL/GenBank/DDBJ whole genome shotgun (WGS) entry which is preliminary data.</text>
</comment>
<evidence type="ECO:0000256" key="1">
    <source>
        <dbReference type="ARBA" id="ARBA00001541"/>
    </source>
</evidence>
<evidence type="ECO:0000256" key="5">
    <source>
        <dbReference type="ARBA" id="ARBA00022691"/>
    </source>
</evidence>
<keyword evidence="4 7" id="KW-0808">Transferase</keyword>
<evidence type="ECO:0000256" key="4">
    <source>
        <dbReference type="ARBA" id="ARBA00022679"/>
    </source>
</evidence>
<organism evidence="7 8">
    <name type="scientific">Buttiauxella agrestis ATCC 33320</name>
    <dbReference type="NCBI Taxonomy" id="1006004"/>
    <lineage>
        <taxon>Bacteria</taxon>
        <taxon>Pseudomonadati</taxon>
        <taxon>Pseudomonadota</taxon>
        <taxon>Gammaproteobacteria</taxon>
        <taxon>Enterobacterales</taxon>
        <taxon>Enterobacteriaceae</taxon>
        <taxon>Buttiauxella</taxon>
    </lineage>
</organism>
<evidence type="ECO:0000259" key="6">
    <source>
        <dbReference type="PROSITE" id="PS50123"/>
    </source>
</evidence>
<dbReference type="InterPro" id="IPR011990">
    <property type="entry name" value="TPR-like_helical_dom_sf"/>
</dbReference>
<dbReference type="EC" id="2.1.1.80" evidence="2"/>
<dbReference type="Pfam" id="PF01739">
    <property type="entry name" value="CheR"/>
    <property type="match status" value="1"/>
</dbReference>
<reference evidence="7 8" key="1">
    <citation type="submission" date="2014-05" db="EMBL/GenBank/DDBJ databases">
        <title>ATOL: Assembling a taxonomically balanced genome-scale reconstruction of the evolutionary history of the Enterobacteriaceae.</title>
        <authorList>
            <person name="Plunkett G.III."/>
            <person name="Neeno-Eckwall E.C."/>
            <person name="Glasner J.D."/>
            <person name="Perna N.T."/>
        </authorList>
    </citation>
    <scope>NUCLEOTIDE SEQUENCE [LARGE SCALE GENOMIC DNA]</scope>
    <source>
        <strain evidence="7 8">ATCC 33320</strain>
    </source>
</reference>
<dbReference type="eggNOG" id="COG1352">
    <property type="taxonomic scope" value="Bacteria"/>
</dbReference>
<keyword evidence="8" id="KW-1185">Reference proteome</keyword>
<dbReference type="GO" id="GO:0032259">
    <property type="term" value="P:methylation"/>
    <property type="evidence" value="ECO:0007669"/>
    <property type="project" value="UniProtKB-KW"/>
</dbReference>
<dbReference type="SUPFAM" id="SSF53335">
    <property type="entry name" value="S-adenosyl-L-methionine-dependent methyltransferases"/>
    <property type="match status" value="1"/>
</dbReference>
<evidence type="ECO:0000256" key="2">
    <source>
        <dbReference type="ARBA" id="ARBA00012534"/>
    </source>
</evidence>
<feature type="domain" description="CheR-type methyltransferase" evidence="6">
    <location>
        <begin position="8"/>
        <end position="242"/>
    </location>
</feature>
<dbReference type="OrthoDB" id="9816309at2"/>